<feature type="transmembrane region" description="Helical" evidence="9">
    <location>
        <begin position="21"/>
        <end position="43"/>
    </location>
</feature>
<dbReference type="InterPro" id="IPR050835">
    <property type="entry name" value="ABC_transporter_sub-D"/>
</dbReference>
<keyword evidence="7 9" id="KW-0472">Membrane</keyword>
<dbReference type="SMART" id="SM00382">
    <property type="entry name" value="AAA"/>
    <property type="match status" value="1"/>
</dbReference>
<accession>A0A239AM46</accession>
<dbReference type="Gene3D" id="3.40.50.300">
    <property type="entry name" value="P-loop containing nucleotide triphosphate hydrolases"/>
    <property type="match status" value="1"/>
</dbReference>
<feature type="transmembrane region" description="Helical" evidence="9">
    <location>
        <begin position="274"/>
        <end position="296"/>
    </location>
</feature>
<reference evidence="13" key="1">
    <citation type="submission" date="2017-06" db="EMBL/GenBank/DDBJ databases">
        <authorList>
            <person name="Varghese N."/>
            <person name="Submissions S."/>
        </authorList>
    </citation>
    <scope>NUCLEOTIDE SEQUENCE [LARGE SCALE GENOMIC DNA]</scope>
    <source>
        <strain evidence="13">CIP 108523</strain>
    </source>
</reference>
<gene>
    <name evidence="12" type="ORF">SAMN05216255_1304</name>
</gene>
<dbReference type="GO" id="GO:0140359">
    <property type="term" value="F:ABC-type transporter activity"/>
    <property type="evidence" value="ECO:0007669"/>
    <property type="project" value="InterPro"/>
</dbReference>
<feature type="domain" description="ABC transmembrane type-1" evidence="11">
    <location>
        <begin position="28"/>
        <end position="327"/>
    </location>
</feature>
<dbReference type="AlphaFoldDB" id="A0A239AM46"/>
<evidence type="ECO:0000256" key="6">
    <source>
        <dbReference type="ARBA" id="ARBA00022989"/>
    </source>
</evidence>
<evidence type="ECO:0000256" key="8">
    <source>
        <dbReference type="SAM" id="MobiDB-lite"/>
    </source>
</evidence>
<dbReference type="RefSeq" id="WP_089359142.1">
    <property type="nucleotide sequence ID" value="NZ_FZOG01000001.1"/>
</dbReference>
<evidence type="ECO:0000256" key="7">
    <source>
        <dbReference type="ARBA" id="ARBA00023136"/>
    </source>
</evidence>
<comment type="subcellular location">
    <subcellularLocation>
        <location evidence="1">Cell membrane</location>
        <topology evidence="1">Multi-pass membrane protein</topology>
    </subcellularLocation>
</comment>
<dbReference type="GO" id="GO:0005886">
    <property type="term" value="C:plasma membrane"/>
    <property type="evidence" value="ECO:0007669"/>
    <property type="project" value="UniProtKB-SubCell"/>
</dbReference>
<keyword evidence="13" id="KW-1185">Reference proteome</keyword>
<dbReference type="GO" id="GO:0005524">
    <property type="term" value="F:ATP binding"/>
    <property type="evidence" value="ECO:0007669"/>
    <property type="project" value="UniProtKB-KW"/>
</dbReference>
<protein>
    <submittedName>
        <fullName evidence="12">Putative ATP-binding cassette transporter</fullName>
    </submittedName>
</protein>
<dbReference type="InterPro" id="IPR011527">
    <property type="entry name" value="ABC1_TM_dom"/>
</dbReference>
<keyword evidence="4" id="KW-0547">Nucleotide-binding</keyword>
<feature type="transmembrane region" description="Helical" evidence="9">
    <location>
        <begin position="144"/>
        <end position="163"/>
    </location>
</feature>
<dbReference type="EMBL" id="FZOG01000001">
    <property type="protein sequence ID" value="SNR96580.1"/>
    <property type="molecule type" value="Genomic_DNA"/>
</dbReference>
<dbReference type="SUPFAM" id="SSF52540">
    <property type="entry name" value="P-loop containing nucleoside triphosphate hydrolases"/>
    <property type="match status" value="1"/>
</dbReference>
<name>A0A239AM46_9PSED</name>
<dbReference type="PROSITE" id="PS50929">
    <property type="entry name" value="ABC_TM1F"/>
    <property type="match status" value="1"/>
</dbReference>
<feature type="region of interest" description="Disordered" evidence="8">
    <location>
        <begin position="567"/>
        <end position="598"/>
    </location>
</feature>
<evidence type="ECO:0000259" key="10">
    <source>
        <dbReference type="PROSITE" id="PS50893"/>
    </source>
</evidence>
<evidence type="ECO:0000256" key="2">
    <source>
        <dbReference type="ARBA" id="ARBA00022448"/>
    </source>
</evidence>
<dbReference type="Proteomes" id="UP000242915">
    <property type="component" value="Unassembled WGS sequence"/>
</dbReference>
<evidence type="ECO:0000259" key="11">
    <source>
        <dbReference type="PROSITE" id="PS50929"/>
    </source>
</evidence>
<evidence type="ECO:0000256" key="5">
    <source>
        <dbReference type="ARBA" id="ARBA00022840"/>
    </source>
</evidence>
<dbReference type="PANTHER" id="PTHR11384">
    <property type="entry name" value="ATP-BINDING CASSETTE, SUB-FAMILY D MEMBER"/>
    <property type="match status" value="1"/>
</dbReference>
<feature type="transmembrane region" description="Helical" evidence="9">
    <location>
        <begin position="63"/>
        <end position="87"/>
    </location>
</feature>
<dbReference type="PROSITE" id="PS50893">
    <property type="entry name" value="ABC_TRANSPORTER_2"/>
    <property type="match status" value="1"/>
</dbReference>
<evidence type="ECO:0000256" key="9">
    <source>
        <dbReference type="SAM" id="Phobius"/>
    </source>
</evidence>
<evidence type="ECO:0000256" key="3">
    <source>
        <dbReference type="ARBA" id="ARBA00022692"/>
    </source>
</evidence>
<sequence length="598" mass="68163">MHTLRSFWRISRPFWVSEQKYPALLLLLATVLMNLCLVGVNILNNFWNLHFYNALQAKDYPGFLLGGVQFILLQIGLASFTVAAFHFQQKLTLRWRRWATNNMLEQWLGKQRYQKLKLTETDVDNPDQRIAEDIDLFIIKSLKLSLGLMTSVVSLFSFLHILWQASSLVNVPFAGESVVIPGLLVWVALIYALLGTGFAFWLGRALPRLNFIQQRREADFRFSLMRLRENADSVAQYQGETLENARFNQRLEAALQNFWELVKKQKLIMGYSTFYLRSATVIPMFIMAPQFFAGAFPLGRLTQISSAFGEVHAAIAYLVEVFPELTEWKSVIDRLIGFQKRLDKVDVNSGVVHKHQLKALQVKDLAIWLPSGRRLLNGFNLSLEPGDSLLISAPSGYGKSTLVRAITGLWPHASGSTYYDREHALTLSQKPYLPLGNLREALWYPNPPQREEDATLIQTMQQIGLQHLIEQLDQVHDWAQTLSIGEQQRCAFVRALMARPSVLFLDESSSALDAANEEGCYQLLKQALPETILISIGHNASLERFHRQVLELLSENRWEYRAANCGAPMRSKANPDENKRQHGMTAGQTLSHTKLEFD</sequence>
<dbReference type="InterPro" id="IPR027417">
    <property type="entry name" value="P-loop_NTPase"/>
</dbReference>
<dbReference type="SUPFAM" id="SSF90123">
    <property type="entry name" value="ABC transporter transmembrane region"/>
    <property type="match status" value="1"/>
</dbReference>
<proteinExistence type="predicted"/>
<organism evidence="12 13">
    <name type="scientific">Pseudomonas segetis</name>
    <dbReference type="NCBI Taxonomy" id="298908"/>
    <lineage>
        <taxon>Bacteria</taxon>
        <taxon>Pseudomonadati</taxon>
        <taxon>Pseudomonadota</taxon>
        <taxon>Gammaproteobacteria</taxon>
        <taxon>Pseudomonadales</taxon>
        <taxon>Pseudomonadaceae</taxon>
        <taxon>Pseudomonas</taxon>
    </lineage>
</organism>
<dbReference type="InterPro" id="IPR003439">
    <property type="entry name" value="ABC_transporter-like_ATP-bd"/>
</dbReference>
<dbReference type="Pfam" id="PF06472">
    <property type="entry name" value="ABC_membrane_2"/>
    <property type="match status" value="1"/>
</dbReference>
<dbReference type="Gene3D" id="1.20.1560.10">
    <property type="entry name" value="ABC transporter type 1, transmembrane domain"/>
    <property type="match status" value="1"/>
</dbReference>
<evidence type="ECO:0000256" key="4">
    <source>
        <dbReference type="ARBA" id="ARBA00022741"/>
    </source>
</evidence>
<evidence type="ECO:0000313" key="13">
    <source>
        <dbReference type="Proteomes" id="UP000242915"/>
    </source>
</evidence>
<evidence type="ECO:0000256" key="1">
    <source>
        <dbReference type="ARBA" id="ARBA00004651"/>
    </source>
</evidence>
<keyword evidence="2" id="KW-0813">Transport</keyword>
<keyword evidence="5 12" id="KW-0067">ATP-binding</keyword>
<dbReference type="PANTHER" id="PTHR11384:SF59">
    <property type="entry name" value="LYSOSOMAL COBALAMIN TRANSPORTER ABCD4"/>
    <property type="match status" value="1"/>
</dbReference>
<keyword evidence="3 9" id="KW-0812">Transmembrane</keyword>
<dbReference type="InterPro" id="IPR003593">
    <property type="entry name" value="AAA+_ATPase"/>
</dbReference>
<dbReference type="GO" id="GO:0016887">
    <property type="term" value="F:ATP hydrolysis activity"/>
    <property type="evidence" value="ECO:0007669"/>
    <property type="project" value="InterPro"/>
</dbReference>
<feature type="domain" description="ABC transporter" evidence="10">
    <location>
        <begin position="360"/>
        <end position="582"/>
    </location>
</feature>
<keyword evidence="6 9" id="KW-1133">Transmembrane helix</keyword>
<evidence type="ECO:0000313" key="12">
    <source>
        <dbReference type="EMBL" id="SNR96580.1"/>
    </source>
</evidence>
<dbReference type="InterPro" id="IPR036640">
    <property type="entry name" value="ABC1_TM_sf"/>
</dbReference>
<feature type="transmembrane region" description="Helical" evidence="9">
    <location>
        <begin position="183"/>
        <end position="206"/>
    </location>
</feature>
<dbReference type="Pfam" id="PF00005">
    <property type="entry name" value="ABC_tran"/>
    <property type="match status" value="1"/>
</dbReference>